<dbReference type="Proteomes" id="UP000663880">
    <property type="component" value="Unassembled WGS sequence"/>
</dbReference>
<evidence type="ECO:0000313" key="2">
    <source>
        <dbReference type="EMBL" id="CAF4807617.1"/>
    </source>
</evidence>
<name>A0A821PM72_9NEOP</name>
<dbReference type="PANTHER" id="PTHR11257:SF12">
    <property type="entry name" value="EJACULATORY BULB-SPECIFIC PROTEIN 3-RELATED"/>
    <property type="match status" value="1"/>
</dbReference>
<evidence type="ECO:0000256" key="1">
    <source>
        <dbReference type="SAM" id="SignalP"/>
    </source>
</evidence>
<comment type="caution">
    <text evidence="2">The sequence shown here is derived from an EMBL/GenBank/DDBJ whole genome shotgun (WGS) entry which is preliminary data.</text>
</comment>
<organism evidence="2 3">
    <name type="scientific">Pieris macdunnoughi</name>
    <dbReference type="NCBI Taxonomy" id="345717"/>
    <lineage>
        <taxon>Eukaryota</taxon>
        <taxon>Metazoa</taxon>
        <taxon>Ecdysozoa</taxon>
        <taxon>Arthropoda</taxon>
        <taxon>Hexapoda</taxon>
        <taxon>Insecta</taxon>
        <taxon>Pterygota</taxon>
        <taxon>Neoptera</taxon>
        <taxon>Endopterygota</taxon>
        <taxon>Lepidoptera</taxon>
        <taxon>Glossata</taxon>
        <taxon>Ditrysia</taxon>
        <taxon>Papilionoidea</taxon>
        <taxon>Pieridae</taxon>
        <taxon>Pierinae</taxon>
        <taxon>Pieris</taxon>
    </lineage>
</organism>
<dbReference type="OrthoDB" id="6625994at2759"/>
<keyword evidence="1" id="KW-0732">Signal</keyword>
<reference evidence="2" key="1">
    <citation type="submission" date="2021-02" db="EMBL/GenBank/DDBJ databases">
        <authorList>
            <person name="Steward A R."/>
        </authorList>
    </citation>
    <scope>NUCLEOTIDE SEQUENCE</scope>
</reference>
<dbReference type="SUPFAM" id="SSF100910">
    <property type="entry name" value="Chemosensory protein Csp2"/>
    <property type="match status" value="1"/>
</dbReference>
<dbReference type="Pfam" id="PF03392">
    <property type="entry name" value="OS-D"/>
    <property type="match status" value="1"/>
</dbReference>
<dbReference type="AlphaFoldDB" id="A0A821PM72"/>
<evidence type="ECO:0000313" key="3">
    <source>
        <dbReference type="Proteomes" id="UP000663880"/>
    </source>
</evidence>
<feature type="chain" id="PRO_5032858038" evidence="1">
    <location>
        <begin position="19"/>
        <end position="124"/>
    </location>
</feature>
<dbReference type="InterPro" id="IPR005055">
    <property type="entry name" value="A10/PebIII"/>
</dbReference>
<dbReference type="EMBL" id="CAJOBZ010000006">
    <property type="protein sequence ID" value="CAF4807617.1"/>
    <property type="molecule type" value="Genomic_DNA"/>
</dbReference>
<keyword evidence="3" id="KW-1185">Reference proteome</keyword>
<proteinExistence type="predicted"/>
<protein>
    <submittedName>
        <fullName evidence="2">Uncharacterized protein</fullName>
    </submittedName>
</protein>
<sequence length="124" mass="14362">MKLQILLCLVSAAVMVSARPEKYTNKFDNVNLDEILSNRRLLMPYLKCITDEGKCTPDGKELKIHIKEALQEDCAKCTEFQKNNSNRVMAKVINEEPAYWDKIKAKYDPQNAFSSKYEKELKKN</sequence>
<dbReference type="Gene3D" id="1.10.2080.10">
    <property type="entry name" value="Insect odorant-binding protein A10/Ejaculatory bulb-specific protein 3"/>
    <property type="match status" value="1"/>
</dbReference>
<accession>A0A821PM72</accession>
<dbReference type="InterPro" id="IPR036682">
    <property type="entry name" value="OS_D_A10/PebIII_sf"/>
</dbReference>
<gene>
    <name evidence="2" type="ORF">PMACD_LOCUS3840</name>
</gene>
<dbReference type="PANTHER" id="PTHR11257">
    <property type="entry name" value="CHEMOSENSORY PROTEIN-RELATED"/>
    <property type="match status" value="1"/>
</dbReference>
<feature type="signal peptide" evidence="1">
    <location>
        <begin position="1"/>
        <end position="18"/>
    </location>
</feature>